<comment type="subcellular location">
    <subcellularLocation>
        <location evidence="1 9">Cytoplasm</location>
    </subcellularLocation>
</comment>
<dbReference type="NCBIfam" id="TIGR00112">
    <property type="entry name" value="proC"/>
    <property type="match status" value="1"/>
</dbReference>
<feature type="binding site" evidence="11">
    <location>
        <begin position="6"/>
        <end position="11"/>
    </location>
    <ligand>
        <name>NADP(+)</name>
        <dbReference type="ChEBI" id="CHEBI:58349"/>
    </ligand>
</feature>
<evidence type="ECO:0000256" key="11">
    <source>
        <dbReference type="PIRSR" id="PIRSR000193-1"/>
    </source>
</evidence>
<comment type="catalytic activity">
    <reaction evidence="9">
        <text>L-proline + NAD(+) = (S)-1-pyrroline-5-carboxylate + NADH + 2 H(+)</text>
        <dbReference type="Rhea" id="RHEA:14105"/>
        <dbReference type="ChEBI" id="CHEBI:15378"/>
        <dbReference type="ChEBI" id="CHEBI:17388"/>
        <dbReference type="ChEBI" id="CHEBI:57540"/>
        <dbReference type="ChEBI" id="CHEBI:57945"/>
        <dbReference type="ChEBI" id="CHEBI:60039"/>
        <dbReference type="EC" id="1.5.1.2"/>
    </reaction>
</comment>
<dbReference type="InterPro" id="IPR053790">
    <property type="entry name" value="P5CR-like_CS"/>
</dbReference>
<gene>
    <name evidence="9" type="primary">proC</name>
    <name evidence="15" type="ORF">BC6307_14240</name>
</gene>
<dbReference type="PROSITE" id="PS00521">
    <property type="entry name" value="P5CR"/>
    <property type="match status" value="1"/>
</dbReference>
<dbReference type="InterPro" id="IPR028939">
    <property type="entry name" value="P5C_Rdtase_cat_N"/>
</dbReference>
<evidence type="ECO:0000313" key="15">
    <source>
        <dbReference type="EMBL" id="AST92366.1"/>
    </source>
</evidence>
<evidence type="ECO:0000256" key="7">
    <source>
        <dbReference type="ARBA" id="ARBA00023002"/>
    </source>
</evidence>
<dbReference type="InterPro" id="IPR008927">
    <property type="entry name" value="6-PGluconate_DH-like_C_sf"/>
</dbReference>
<dbReference type="GO" id="GO:0055129">
    <property type="term" value="P:L-proline biosynthetic process"/>
    <property type="evidence" value="ECO:0007669"/>
    <property type="project" value="UniProtKB-UniRule"/>
</dbReference>
<comment type="similarity">
    <text evidence="2 9 12">Belongs to the pyrroline-5-carboxylate reductase family.</text>
</comment>
<comment type="catalytic activity">
    <reaction evidence="9 12">
        <text>L-proline + NADP(+) = (S)-1-pyrroline-5-carboxylate + NADPH + 2 H(+)</text>
        <dbReference type="Rhea" id="RHEA:14109"/>
        <dbReference type="ChEBI" id="CHEBI:15378"/>
        <dbReference type="ChEBI" id="CHEBI:17388"/>
        <dbReference type="ChEBI" id="CHEBI:57783"/>
        <dbReference type="ChEBI" id="CHEBI:58349"/>
        <dbReference type="ChEBI" id="CHEBI:60039"/>
        <dbReference type="EC" id="1.5.1.2"/>
    </reaction>
</comment>
<evidence type="ECO:0000256" key="10">
    <source>
        <dbReference type="NCBIfam" id="TIGR00112"/>
    </source>
</evidence>
<dbReference type="SUPFAM" id="SSF51735">
    <property type="entry name" value="NAD(P)-binding Rossmann-fold domains"/>
    <property type="match status" value="1"/>
</dbReference>
<evidence type="ECO:0000256" key="6">
    <source>
        <dbReference type="ARBA" id="ARBA00022857"/>
    </source>
</evidence>
<evidence type="ECO:0000313" key="16">
    <source>
        <dbReference type="Proteomes" id="UP000215224"/>
    </source>
</evidence>
<proteinExistence type="inferred from homology"/>
<comment type="function">
    <text evidence="8 9">Catalyzes the reduction of 1-pyrroline-5-carboxylate (PCA) to L-proline.</text>
</comment>
<dbReference type="GO" id="GO:0005737">
    <property type="term" value="C:cytoplasm"/>
    <property type="evidence" value="ECO:0007669"/>
    <property type="project" value="UniProtKB-SubCell"/>
</dbReference>
<keyword evidence="6 9" id="KW-0521">NADP</keyword>
<dbReference type="InterPro" id="IPR029036">
    <property type="entry name" value="P5CR_dimer"/>
</dbReference>
<dbReference type="Pfam" id="PF03807">
    <property type="entry name" value="F420_oxidored"/>
    <property type="match status" value="1"/>
</dbReference>
<dbReference type="PANTHER" id="PTHR11645:SF49">
    <property type="entry name" value="PYRROLINE-5-CARBOXYLATE REDUCTASE 1"/>
    <property type="match status" value="1"/>
</dbReference>
<evidence type="ECO:0000256" key="1">
    <source>
        <dbReference type="ARBA" id="ARBA00004496"/>
    </source>
</evidence>
<name>A0A223KSF1_9BACI</name>
<keyword evidence="7 9" id="KW-0560">Oxidoreductase</keyword>
<dbReference type="STRING" id="1314751.GCA_001591425_01619"/>
<keyword evidence="3 9" id="KW-0963">Cytoplasm</keyword>
<evidence type="ECO:0000259" key="13">
    <source>
        <dbReference type="Pfam" id="PF03807"/>
    </source>
</evidence>
<evidence type="ECO:0000256" key="4">
    <source>
        <dbReference type="ARBA" id="ARBA00022605"/>
    </source>
</evidence>
<dbReference type="AlphaFoldDB" id="A0A223KSF1"/>
<dbReference type="SUPFAM" id="SSF48179">
    <property type="entry name" value="6-phosphogluconate dehydrogenase C-terminal domain-like"/>
    <property type="match status" value="1"/>
</dbReference>
<dbReference type="EMBL" id="CP018866">
    <property type="protein sequence ID" value="AST92366.1"/>
    <property type="molecule type" value="Genomic_DNA"/>
</dbReference>
<dbReference type="PIRSF" id="PIRSF000193">
    <property type="entry name" value="Pyrrol-5-carb_rd"/>
    <property type="match status" value="1"/>
</dbReference>
<dbReference type="FunFam" id="1.10.3730.10:FF:000001">
    <property type="entry name" value="Pyrroline-5-carboxylate reductase"/>
    <property type="match status" value="1"/>
</dbReference>
<organism evidence="15 16">
    <name type="scientific">Sutcliffiella cohnii</name>
    <dbReference type="NCBI Taxonomy" id="33932"/>
    <lineage>
        <taxon>Bacteria</taxon>
        <taxon>Bacillati</taxon>
        <taxon>Bacillota</taxon>
        <taxon>Bacilli</taxon>
        <taxon>Bacillales</taxon>
        <taxon>Bacillaceae</taxon>
        <taxon>Sutcliffiella</taxon>
    </lineage>
</organism>
<evidence type="ECO:0000256" key="2">
    <source>
        <dbReference type="ARBA" id="ARBA00005525"/>
    </source>
</evidence>
<dbReference type="EC" id="1.5.1.2" evidence="9 10"/>
<feature type="binding site" evidence="11">
    <location>
        <begin position="69"/>
        <end position="72"/>
    </location>
    <ligand>
        <name>NADP(+)</name>
        <dbReference type="ChEBI" id="CHEBI:58349"/>
    </ligand>
</feature>
<evidence type="ECO:0000256" key="8">
    <source>
        <dbReference type="ARBA" id="ARBA00058118"/>
    </source>
</evidence>
<keyword evidence="5 9" id="KW-0641">Proline biosynthesis</keyword>
<dbReference type="GO" id="GO:0004735">
    <property type="term" value="F:pyrroline-5-carboxylate reductase activity"/>
    <property type="evidence" value="ECO:0007669"/>
    <property type="project" value="UniProtKB-UniRule"/>
</dbReference>
<dbReference type="Pfam" id="PF14748">
    <property type="entry name" value="P5CR_dimer"/>
    <property type="match status" value="1"/>
</dbReference>
<dbReference type="Proteomes" id="UP000215224">
    <property type="component" value="Chromosome"/>
</dbReference>
<feature type="domain" description="Pyrroline-5-carboxylate reductase dimerisation" evidence="14">
    <location>
        <begin position="161"/>
        <end position="265"/>
    </location>
</feature>
<dbReference type="PANTHER" id="PTHR11645">
    <property type="entry name" value="PYRROLINE-5-CARBOXYLATE REDUCTASE"/>
    <property type="match status" value="1"/>
</dbReference>
<dbReference type="FunFam" id="3.40.50.720:FF:000190">
    <property type="entry name" value="Pyrroline-5-carboxylate reductase"/>
    <property type="match status" value="1"/>
</dbReference>
<feature type="domain" description="Pyrroline-5-carboxylate reductase catalytic N-terminal" evidence="13">
    <location>
        <begin position="2"/>
        <end position="98"/>
    </location>
</feature>
<keyword evidence="16" id="KW-1185">Reference proteome</keyword>
<dbReference type="HAMAP" id="MF_01925">
    <property type="entry name" value="P5C_reductase"/>
    <property type="match status" value="1"/>
</dbReference>
<dbReference type="InterPro" id="IPR000304">
    <property type="entry name" value="Pyrroline-COOH_reductase"/>
</dbReference>
<evidence type="ECO:0000259" key="14">
    <source>
        <dbReference type="Pfam" id="PF14748"/>
    </source>
</evidence>
<evidence type="ECO:0000256" key="9">
    <source>
        <dbReference type="HAMAP-Rule" id="MF_01925"/>
    </source>
</evidence>
<dbReference type="InterPro" id="IPR036291">
    <property type="entry name" value="NAD(P)-bd_dom_sf"/>
</dbReference>
<dbReference type="Gene3D" id="3.40.50.720">
    <property type="entry name" value="NAD(P)-binding Rossmann-like Domain"/>
    <property type="match status" value="1"/>
</dbReference>
<evidence type="ECO:0000256" key="5">
    <source>
        <dbReference type="ARBA" id="ARBA00022650"/>
    </source>
</evidence>
<evidence type="ECO:0000256" key="3">
    <source>
        <dbReference type="ARBA" id="ARBA00022490"/>
    </source>
</evidence>
<accession>A0A223KSF1</accession>
<dbReference type="Gene3D" id="1.10.3730.10">
    <property type="entry name" value="ProC C-terminal domain-like"/>
    <property type="match status" value="1"/>
</dbReference>
<protein>
    <recommendedName>
        <fullName evidence="9 10">Pyrroline-5-carboxylate reductase</fullName>
        <shortName evidence="9">P5C reductase</shortName>
        <shortName evidence="9">P5CR</shortName>
        <ecNumber evidence="9 10">1.5.1.2</ecNumber>
    </recommendedName>
    <alternativeName>
        <fullName evidence="9">PCA reductase</fullName>
    </alternativeName>
</protein>
<sequence length="278" mass="29876">MKIAFLGAGSMAEAIISGLIKRGIANPSDISVTNRQDVERLNLIARIYGVTTETNKEKAVSEANVVFLAIKPKDAKEALQSIASYVNNDTLIISVLAGVSIESIQQLLQKEVRVIRAMPNTSATVGLSATAISVGENVTEDEYEFARTLFSAIGSCSIVKEDQLHAVTGLSGSGPAYVYYVAEALEKAALEQGLEHEVARKLIQQTLLGAAEMLGRTKKEPAQLRREVTSPGGTTEAGISILQQSETAEAIQACVKRATERSRELGDMLIRELEDTKI</sequence>
<evidence type="ECO:0000256" key="12">
    <source>
        <dbReference type="RuleBase" id="RU003903"/>
    </source>
</evidence>
<comment type="pathway">
    <text evidence="9 12">Amino-acid biosynthesis; L-proline biosynthesis; L-proline from L-glutamate 5-semialdehyde: step 1/1.</text>
</comment>
<dbReference type="UniPathway" id="UPA00098">
    <property type="reaction ID" value="UER00361"/>
</dbReference>
<reference evidence="15 16" key="1">
    <citation type="submission" date="2016-12" db="EMBL/GenBank/DDBJ databases">
        <title>The whole genome sequencing and assembly of Bacillus cohnii DSM 6307T strain.</title>
        <authorList>
            <person name="Lee Y.-J."/>
            <person name="Yi H."/>
            <person name="Bahn Y.-S."/>
            <person name="Kim J.F."/>
            <person name="Lee D.-W."/>
        </authorList>
    </citation>
    <scope>NUCLEOTIDE SEQUENCE [LARGE SCALE GENOMIC DNA]</scope>
    <source>
        <strain evidence="15 16">DSM 6307</strain>
    </source>
</reference>
<dbReference type="RefSeq" id="WP_066414468.1">
    <property type="nucleotide sequence ID" value="NZ_CP018866.1"/>
</dbReference>
<keyword evidence="4 9" id="KW-0028">Amino-acid biosynthesis</keyword>
<dbReference type="KEGG" id="bcoh:BC6307_14240"/>